<feature type="compositionally biased region" description="Basic and acidic residues" evidence="1">
    <location>
        <begin position="70"/>
        <end position="86"/>
    </location>
</feature>
<sequence>MRVQRENNQVAVIYFINDQDNRIRILQGIIVRNTTNNTNAIKGINALAYSTTDNEDSGSNGENGGSNGEDGGRDGENGGRDGKDSGSDGENSDSDDEDSVIDDESNESEDWGQLI</sequence>
<accession>A0A2I1GGQ9</accession>
<keyword evidence="3" id="KW-1185">Reference proteome</keyword>
<proteinExistence type="predicted"/>
<organism evidence="2 3">
    <name type="scientific">Rhizophagus irregularis</name>
    <dbReference type="NCBI Taxonomy" id="588596"/>
    <lineage>
        <taxon>Eukaryota</taxon>
        <taxon>Fungi</taxon>
        <taxon>Fungi incertae sedis</taxon>
        <taxon>Mucoromycota</taxon>
        <taxon>Glomeromycotina</taxon>
        <taxon>Glomeromycetes</taxon>
        <taxon>Glomerales</taxon>
        <taxon>Glomeraceae</taxon>
        <taxon>Rhizophagus</taxon>
    </lineage>
</organism>
<feature type="region of interest" description="Disordered" evidence="1">
    <location>
        <begin position="50"/>
        <end position="115"/>
    </location>
</feature>
<protein>
    <submittedName>
        <fullName evidence="2">Uncharacterized protein</fullName>
    </submittedName>
</protein>
<feature type="compositionally biased region" description="Acidic residues" evidence="1">
    <location>
        <begin position="90"/>
        <end position="115"/>
    </location>
</feature>
<dbReference type="OrthoDB" id="2130967at2759"/>
<reference evidence="2 3" key="1">
    <citation type="submission" date="2015-10" db="EMBL/GenBank/DDBJ databases">
        <title>Genome analyses suggest a sexual origin of heterokaryosis in a supposedly ancient asexual fungus.</title>
        <authorList>
            <person name="Ropars J."/>
            <person name="Sedzielewska K."/>
            <person name="Noel J."/>
            <person name="Charron P."/>
            <person name="Farinelli L."/>
            <person name="Marton T."/>
            <person name="Kruger M."/>
            <person name="Pelin A."/>
            <person name="Brachmann A."/>
            <person name="Corradi N."/>
        </authorList>
    </citation>
    <scope>NUCLEOTIDE SEQUENCE [LARGE SCALE GENOMIC DNA]</scope>
    <source>
        <strain evidence="2 3">A4</strain>
    </source>
</reference>
<name>A0A2I1GGQ9_9GLOM</name>
<evidence type="ECO:0000313" key="2">
    <source>
        <dbReference type="EMBL" id="PKY45804.1"/>
    </source>
</evidence>
<comment type="caution">
    <text evidence="2">The sequence shown here is derived from an EMBL/GenBank/DDBJ whole genome shotgun (WGS) entry which is preliminary data.</text>
</comment>
<evidence type="ECO:0000256" key="1">
    <source>
        <dbReference type="SAM" id="MobiDB-lite"/>
    </source>
</evidence>
<dbReference type="EMBL" id="LLXI01000409">
    <property type="protein sequence ID" value="PKY45804.1"/>
    <property type="molecule type" value="Genomic_DNA"/>
</dbReference>
<gene>
    <name evidence="2" type="ORF">RhiirA4_420138</name>
</gene>
<dbReference type="Proteomes" id="UP000234323">
    <property type="component" value="Unassembled WGS sequence"/>
</dbReference>
<dbReference type="AlphaFoldDB" id="A0A2I1GGQ9"/>
<evidence type="ECO:0000313" key="3">
    <source>
        <dbReference type="Proteomes" id="UP000234323"/>
    </source>
</evidence>